<dbReference type="SUPFAM" id="SSF53098">
    <property type="entry name" value="Ribonuclease H-like"/>
    <property type="match status" value="1"/>
</dbReference>
<dbReference type="Pfam" id="PF22936">
    <property type="entry name" value="Pol_BBD"/>
    <property type="match status" value="1"/>
</dbReference>
<dbReference type="InterPro" id="IPR054722">
    <property type="entry name" value="PolX-like_BBD"/>
</dbReference>
<keyword evidence="4" id="KW-0723">Serine/threonine-protein kinase</keyword>
<dbReference type="PANTHER" id="PTHR42648">
    <property type="entry name" value="TRANSPOSASE, PUTATIVE-RELATED"/>
    <property type="match status" value="1"/>
</dbReference>
<dbReference type="InterPro" id="IPR025724">
    <property type="entry name" value="GAG-pre-integrase_dom"/>
</dbReference>
<dbReference type="InterPro" id="IPR036397">
    <property type="entry name" value="RNaseH_sf"/>
</dbReference>
<reference evidence="4" key="2">
    <citation type="submission" date="2023-05" db="EMBL/GenBank/DDBJ databases">
        <authorList>
            <person name="Schelkunov M.I."/>
        </authorList>
    </citation>
    <scope>NUCLEOTIDE SEQUENCE</scope>
    <source>
        <strain evidence="4">Hsosn_3</strain>
        <tissue evidence="4">Leaf</tissue>
    </source>
</reference>
<gene>
    <name evidence="4" type="ORF">POM88_010596</name>
</gene>
<dbReference type="GO" id="GO:0008233">
    <property type="term" value="F:peptidase activity"/>
    <property type="evidence" value="ECO:0007669"/>
    <property type="project" value="UniProtKB-KW"/>
</dbReference>
<keyword evidence="2" id="KW-0175">Coiled coil</keyword>
<dbReference type="InterPro" id="IPR001584">
    <property type="entry name" value="Integrase_cat-core"/>
</dbReference>
<feature type="domain" description="Integrase catalytic" evidence="3">
    <location>
        <begin position="313"/>
        <end position="374"/>
    </location>
</feature>
<dbReference type="GO" id="GO:0006508">
    <property type="term" value="P:proteolysis"/>
    <property type="evidence" value="ECO:0007669"/>
    <property type="project" value="UniProtKB-KW"/>
</dbReference>
<dbReference type="GO" id="GO:0003676">
    <property type="term" value="F:nucleic acid binding"/>
    <property type="evidence" value="ECO:0007669"/>
    <property type="project" value="InterPro"/>
</dbReference>
<proteinExistence type="predicted"/>
<dbReference type="GO" id="GO:0015074">
    <property type="term" value="P:DNA integration"/>
    <property type="evidence" value="ECO:0007669"/>
    <property type="project" value="InterPro"/>
</dbReference>
<comment type="caution">
    <text evidence="4">The sequence shown here is derived from an EMBL/GenBank/DDBJ whole genome shotgun (WGS) entry which is preliminary data.</text>
</comment>
<dbReference type="Pfam" id="PF13976">
    <property type="entry name" value="gag_pre-integrs"/>
    <property type="match status" value="1"/>
</dbReference>
<name>A0AAD8IWS4_9APIA</name>
<dbReference type="InterPro" id="IPR012337">
    <property type="entry name" value="RNaseH-like_sf"/>
</dbReference>
<evidence type="ECO:0000313" key="4">
    <source>
        <dbReference type="EMBL" id="KAK1391540.1"/>
    </source>
</evidence>
<protein>
    <submittedName>
        <fullName evidence="4">Serine/threonine protein kinase SRPK1</fullName>
    </submittedName>
</protein>
<sequence length="374" mass="42494">MDDSMKDELLTEEIKVLSEKVSKLSEENDYLRNEIEMKDACLTTLKQQTSTESKKADTEQQFFDLQNKIELLKKDLSKFVHGEGTLDALLAEQKSSLDKEGLGYSSVRKSVFQRGSKRTICLKAHIPRNKWIIESGCSRHMTGDKSKFLSIDARDGGLVTLGDSTTVRIIGKGTIGNDKFSINNVRLVDGLKYNLISVSQLTDAGHDVKFGKDMCLISTNSNHTPLIAKRQGNIFVLDFDEQKEEICLASIQDQQKLWHRRLGHVHMDLINKISSHSLVRGLPRLKYKKTEPCTSCQMGKQVRTSFKIKKQISTTVPLQMLHLDLFGPESYVSLGGKRYAFVIVDDFSRFTWVLFLKTKDEAFVEFQDLIMMIV</sequence>
<evidence type="ECO:0000313" key="5">
    <source>
        <dbReference type="Proteomes" id="UP001237642"/>
    </source>
</evidence>
<organism evidence="4 5">
    <name type="scientific">Heracleum sosnowskyi</name>
    <dbReference type="NCBI Taxonomy" id="360622"/>
    <lineage>
        <taxon>Eukaryota</taxon>
        <taxon>Viridiplantae</taxon>
        <taxon>Streptophyta</taxon>
        <taxon>Embryophyta</taxon>
        <taxon>Tracheophyta</taxon>
        <taxon>Spermatophyta</taxon>
        <taxon>Magnoliopsida</taxon>
        <taxon>eudicotyledons</taxon>
        <taxon>Gunneridae</taxon>
        <taxon>Pentapetalae</taxon>
        <taxon>asterids</taxon>
        <taxon>campanulids</taxon>
        <taxon>Apiales</taxon>
        <taxon>Apiaceae</taxon>
        <taxon>Apioideae</taxon>
        <taxon>apioid superclade</taxon>
        <taxon>Tordylieae</taxon>
        <taxon>Tordyliinae</taxon>
        <taxon>Heracleum</taxon>
    </lineage>
</organism>
<evidence type="ECO:0000256" key="1">
    <source>
        <dbReference type="ARBA" id="ARBA00022670"/>
    </source>
</evidence>
<keyword evidence="4" id="KW-0808">Transferase</keyword>
<dbReference type="InterPro" id="IPR039537">
    <property type="entry name" value="Retrotran_Ty1/copia-like"/>
</dbReference>
<reference evidence="4" key="1">
    <citation type="submission" date="2023-02" db="EMBL/GenBank/DDBJ databases">
        <title>Genome of toxic invasive species Heracleum sosnowskyi carries increased number of genes despite the absence of recent whole-genome duplications.</title>
        <authorList>
            <person name="Schelkunov M."/>
            <person name="Shtratnikova V."/>
            <person name="Makarenko M."/>
            <person name="Klepikova A."/>
            <person name="Omelchenko D."/>
            <person name="Novikova G."/>
            <person name="Obukhova E."/>
            <person name="Bogdanov V."/>
            <person name="Penin A."/>
            <person name="Logacheva M."/>
        </authorList>
    </citation>
    <scope>NUCLEOTIDE SEQUENCE</scope>
    <source>
        <strain evidence="4">Hsosn_3</strain>
        <tissue evidence="4">Leaf</tissue>
    </source>
</reference>
<keyword evidence="5" id="KW-1185">Reference proteome</keyword>
<dbReference type="PANTHER" id="PTHR42648:SF32">
    <property type="entry name" value="RIBONUCLEASE H-LIKE DOMAIN, GAG-PRE-INTEGRASE DOMAIN PROTEIN-RELATED"/>
    <property type="match status" value="1"/>
</dbReference>
<keyword evidence="1" id="KW-0378">Hydrolase</keyword>
<dbReference type="GO" id="GO:0004674">
    <property type="term" value="F:protein serine/threonine kinase activity"/>
    <property type="evidence" value="ECO:0007669"/>
    <property type="project" value="UniProtKB-KW"/>
</dbReference>
<dbReference type="AlphaFoldDB" id="A0AAD8IWS4"/>
<keyword evidence="1" id="KW-0645">Protease</keyword>
<keyword evidence="4" id="KW-0418">Kinase</keyword>
<dbReference type="Proteomes" id="UP001237642">
    <property type="component" value="Unassembled WGS sequence"/>
</dbReference>
<evidence type="ECO:0000256" key="2">
    <source>
        <dbReference type="SAM" id="Coils"/>
    </source>
</evidence>
<dbReference type="PROSITE" id="PS50994">
    <property type="entry name" value="INTEGRASE"/>
    <property type="match status" value="1"/>
</dbReference>
<dbReference type="Gene3D" id="3.30.420.10">
    <property type="entry name" value="Ribonuclease H-like superfamily/Ribonuclease H"/>
    <property type="match status" value="1"/>
</dbReference>
<dbReference type="EMBL" id="JAUIZM010000003">
    <property type="protein sequence ID" value="KAK1391540.1"/>
    <property type="molecule type" value="Genomic_DNA"/>
</dbReference>
<feature type="coiled-coil region" evidence="2">
    <location>
        <begin position="7"/>
        <end position="75"/>
    </location>
</feature>
<accession>A0AAD8IWS4</accession>
<evidence type="ECO:0000259" key="3">
    <source>
        <dbReference type="PROSITE" id="PS50994"/>
    </source>
</evidence>